<evidence type="ECO:0000256" key="4">
    <source>
        <dbReference type="SAM" id="MobiDB-lite"/>
    </source>
</evidence>
<dbReference type="Pfam" id="PF17871">
    <property type="entry name" value="AAA_lid_9"/>
    <property type="match status" value="1"/>
</dbReference>
<keyword evidence="1" id="KW-0547">Nucleotide-binding</keyword>
<dbReference type="GO" id="GO:0005524">
    <property type="term" value="F:ATP binding"/>
    <property type="evidence" value="ECO:0007669"/>
    <property type="project" value="UniProtKB-KW"/>
</dbReference>
<dbReference type="InterPro" id="IPR050130">
    <property type="entry name" value="ClpA_ClpB"/>
</dbReference>
<dbReference type="InterPro" id="IPR003959">
    <property type="entry name" value="ATPase_AAA_core"/>
</dbReference>
<evidence type="ECO:0000256" key="3">
    <source>
        <dbReference type="ARBA" id="ARBA00023186"/>
    </source>
</evidence>
<dbReference type="InterPro" id="IPR041546">
    <property type="entry name" value="ClpA/ClpB_AAA_lid"/>
</dbReference>
<dbReference type="Pfam" id="PF07724">
    <property type="entry name" value="AAA_2"/>
    <property type="match status" value="1"/>
</dbReference>
<dbReference type="CDD" id="cd00009">
    <property type="entry name" value="AAA"/>
    <property type="match status" value="1"/>
</dbReference>
<keyword evidence="2" id="KW-0067">ATP-binding</keyword>
<organism evidence="7">
    <name type="scientific">Aeluropus littoralis</name>
    <dbReference type="NCBI Taxonomy" id="110874"/>
    <lineage>
        <taxon>Eukaryota</taxon>
        <taxon>Viridiplantae</taxon>
        <taxon>Streptophyta</taxon>
        <taxon>Embryophyta</taxon>
        <taxon>Tracheophyta</taxon>
        <taxon>Spermatophyta</taxon>
        <taxon>Magnoliopsida</taxon>
        <taxon>Liliopsida</taxon>
        <taxon>Poales</taxon>
        <taxon>Poaceae</taxon>
        <taxon>PACMAD clade</taxon>
        <taxon>Chloridoideae</taxon>
        <taxon>Cynodonteae</taxon>
        <taxon>Aeluropodinae</taxon>
        <taxon>Aeluropus</taxon>
    </lineage>
</organism>
<dbReference type="FunFam" id="3.40.50.300:FF:000025">
    <property type="entry name" value="ATP-dependent Clp protease subunit"/>
    <property type="match status" value="1"/>
</dbReference>
<dbReference type="Gene3D" id="3.40.50.300">
    <property type="entry name" value="P-loop containing nucleotide triphosphate hydrolases"/>
    <property type="match status" value="3"/>
</dbReference>
<dbReference type="InterPro" id="IPR001270">
    <property type="entry name" value="ClpA/B"/>
</dbReference>
<proteinExistence type="evidence at transcript level"/>
<dbReference type="CDD" id="cd19499">
    <property type="entry name" value="RecA-like_ClpB_Hsp104-like"/>
    <property type="match status" value="1"/>
</dbReference>
<evidence type="ECO:0000259" key="6">
    <source>
        <dbReference type="SMART" id="SM01086"/>
    </source>
</evidence>
<dbReference type="InterPro" id="IPR019489">
    <property type="entry name" value="Clp_ATPase_C"/>
</dbReference>
<dbReference type="GO" id="GO:0034605">
    <property type="term" value="P:cellular response to heat"/>
    <property type="evidence" value="ECO:0007669"/>
    <property type="project" value="TreeGrafter"/>
</dbReference>
<dbReference type="EMBL" id="MT647611">
    <property type="protein sequence ID" value="QZA76098.1"/>
    <property type="molecule type" value="mRNA"/>
</dbReference>
<accession>A0A8G1GN01</accession>
<evidence type="ECO:0000256" key="2">
    <source>
        <dbReference type="ARBA" id="ARBA00022840"/>
    </source>
</evidence>
<feature type="compositionally biased region" description="Acidic residues" evidence="4">
    <location>
        <begin position="633"/>
        <end position="642"/>
    </location>
</feature>
<dbReference type="AlphaFoldDB" id="A0A8G1GN01"/>
<gene>
    <name evidence="7" type="ORF">Alg7596</name>
</gene>
<dbReference type="SMART" id="SM01086">
    <property type="entry name" value="ClpB_D2-small"/>
    <property type="match status" value="1"/>
</dbReference>
<dbReference type="GO" id="GO:0016887">
    <property type="term" value="F:ATP hydrolysis activity"/>
    <property type="evidence" value="ECO:0007669"/>
    <property type="project" value="InterPro"/>
</dbReference>
<dbReference type="SMART" id="SM00382">
    <property type="entry name" value="AAA"/>
    <property type="match status" value="2"/>
</dbReference>
<feature type="domain" description="AAA+ ATPase" evidence="5">
    <location>
        <begin position="348"/>
        <end position="492"/>
    </location>
</feature>
<evidence type="ECO:0000256" key="1">
    <source>
        <dbReference type="ARBA" id="ARBA00022741"/>
    </source>
</evidence>
<dbReference type="Pfam" id="PF10431">
    <property type="entry name" value="ClpB_D2-small"/>
    <property type="match status" value="1"/>
</dbReference>
<dbReference type="PANTHER" id="PTHR11638">
    <property type="entry name" value="ATP-DEPENDENT CLP PROTEASE"/>
    <property type="match status" value="1"/>
</dbReference>
<evidence type="ECO:0000313" key="7">
    <source>
        <dbReference type="EMBL" id="QZA76098.1"/>
    </source>
</evidence>
<dbReference type="SUPFAM" id="SSF52540">
    <property type="entry name" value="P-loop containing nucleoside triphosphate hydrolases"/>
    <property type="match status" value="2"/>
</dbReference>
<keyword evidence="3" id="KW-0143">Chaperone</keyword>
<evidence type="ECO:0000259" key="5">
    <source>
        <dbReference type="SMART" id="SM00382"/>
    </source>
</evidence>
<protein>
    <submittedName>
        <fullName evidence="7">HSP100.4</fullName>
    </submittedName>
</protein>
<feature type="region of interest" description="Disordered" evidence="4">
    <location>
        <begin position="616"/>
        <end position="642"/>
    </location>
</feature>
<name>A0A8G1GN01_9POAL</name>
<dbReference type="InterPro" id="IPR027417">
    <property type="entry name" value="P-loop_NTPase"/>
</dbReference>
<sequence>MFQKLSNATALPRYNAGHAGVGGSGSNVVIKKESALATYGRDMTAAAGKMDPVIGRDDEIDRVVCILCRRTKNSAMLLGAPGVGKTAIAEGLAQRIAAGTVPAALIGARVVERIKKVIQEAENADGKVVLFIDEVHMLLGAGQGKGAMDGANLLKPALARGRIRCVGATTFEEHRKHVEKDAAFERRFQKVHVQEPSMVATIAILQGLKRKYEEHHGTTIQDVAIVAATRFANRYITGRQFPDKAIDLIDEACSTARMQTDNILKETSTQHNAENAMKEAIVSPCQVAQVVSRWTGIPVDTLDQDEKRKLVHLADRLRERVVGQEAAVNLVAQAVLRSRAGLDDPGQPIGSFLFLGSTGVGKTELAKALAEQLFDSEKMLIRFDMTEFVGTHSVLRLIGAPPSYHGHEDGGQLTEKVRQRPYSVILFDEIEKADPAVFNVFLQLFDDGVLTDGKGRTVDFKNTIIIMTSNLGAEHLMEAISGGKSIEAARELVIQQVQKHFKPEFLNRLSELVIFEPLPQDKLKVVANVQMKSIIARVANKGVTLRASDAALDVILSESHNPLYGARPLKRWLQKNVMTKLSEMLVRGQIDADTTVIIDATEDRKDLKYEVVKNRAMPASPSHRHGKMPVVESDADSDDEFA</sequence>
<dbReference type="InterPro" id="IPR003593">
    <property type="entry name" value="AAA+_ATPase"/>
</dbReference>
<reference evidence="7" key="1">
    <citation type="submission" date="2020-06" db="EMBL/GenBank/DDBJ databases">
        <authorList>
            <person name="Hashemipetroudi S."/>
            <person name="Mohammadi S."/>
            <person name="Fatemi F."/>
        </authorList>
    </citation>
    <scope>NUCLEOTIDE SEQUENCE</scope>
</reference>
<dbReference type="PANTHER" id="PTHR11638:SF174">
    <property type="entry name" value="AAA+ ATPASE DOMAIN-CONTAINING PROTEIN"/>
    <property type="match status" value="1"/>
</dbReference>
<dbReference type="Pfam" id="PF00004">
    <property type="entry name" value="AAA"/>
    <property type="match status" value="1"/>
</dbReference>
<dbReference type="PRINTS" id="PR00300">
    <property type="entry name" value="CLPPROTEASEA"/>
</dbReference>
<dbReference type="Gene3D" id="1.10.8.60">
    <property type="match status" value="1"/>
</dbReference>
<feature type="domain" description="Clp ATPase C-terminal" evidence="6">
    <location>
        <begin position="518"/>
        <end position="607"/>
    </location>
</feature>
<dbReference type="GO" id="GO:0005737">
    <property type="term" value="C:cytoplasm"/>
    <property type="evidence" value="ECO:0007669"/>
    <property type="project" value="TreeGrafter"/>
</dbReference>
<feature type="domain" description="AAA+ ATPase" evidence="5">
    <location>
        <begin position="71"/>
        <end position="197"/>
    </location>
</feature>